<dbReference type="OrthoDB" id="9802426at2"/>
<organism evidence="11 12">
    <name type="scientific">Hafnia alvei FB1</name>
    <dbReference type="NCBI Taxonomy" id="1453496"/>
    <lineage>
        <taxon>Bacteria</taxon>
        <taxon>Pseudomonadati</taxon>
        <taxon>Pseudomonadota</taxon>
        <taxon>Gammaproteobacteria</taxon>
        <taxon>Enterobacterales</taxon>
        <taxon>Hafniaceae</taxon>
        <taxon>Hafnia</taxon>
    </lineage>
</organism>
<evidence type="ECO:0000313" key="11">
    <source>
        <dbReference type="EMBL" id="AIU71535.1"/>
    </source>
</evidence>
<evidence type="ECO:0000256" key="6">
    <source>
        <dbReference type="ARBA" id="ARBA00071179"/>
    </source>
</evidence>
<evidence type="ECO:0000313" key="12">
    <source>
        <dbReference type="Proteomes" id="UP000029986"/>
    </source>
</evidence>
<feature type="DNA-binding region" description="OmpR/PhoB-type" evidence="8">
    <location>
        <begin position="124"/>
        <end position="218"/>
    </location>
</feature>
<dbReference type="HOGENOM" id="CLU_000445_30_1_6"/>
<evidence type="ECO:0000256" key="1">
    <source>
        <dbReference type="ARBA" id="ARBA00022553"/>
    </source>
</evidence>
<accession>A0A097QYI4</accession>
<dbReference type="GO" id="GO:0005829">
    <property type="term" value="C:cytosol"/>
    <property type="evidence" value="ECO:0007669"/>
    <property type="project" value="TreeGrafter"/>
</dbReference>
<dbReference type="InterPro" id="IPR011006">
    <property type="entry name" value="CheY-like_superfamily"/>
</dbReference>
<dbReference type="GeneID" id="56890291"/>
<evidence type="ECO:0000256" key="7">
    <source>
        <dbReference type="PROSITE-ProRule" id="PRU00169"/>
    </source>
</evidence>
<reference evidence="11 12" key="1">
    <citation type="journal article" date="2014" name="Gut Pathog.">
        <title>Gene clusters of Hafnia alvei strain FB1 important in survival and pathogenesis: a draft genome perspective.</title>
        <authorList>
            <person name="Tan J.Y."/>
            <person name="Yin W.F."/>
            <person name="Chan K.G."/>
        </authorList>
    </citation>
    <scope>NUCLEOTIDE SEQUENCE [LARGE SCALE GENOMIC DNA]</scope>
    <source>
        <strain evidence="11 12">FB1</strain>
    </source>
</reference>
<dbReference type="PANTHER" id="PTHR48111:SF75">
    <property type="entry name" value="TRANSCRIPTIONAL REGULATORY PROTEIN BASR"/>
    <property type="match status" value="1"/>
</dbReference>
<dbReference type="FunFam" id="3.40.50.2300:FF:000002">
    <property type="entry name" value="DNA-binding response regulator PhoP"/>
    <property type="match status" value="1"/>
</dbReference>
<dbReference type="InterPro" id="IPR039420">
    <property type="entry name" value="WalR-like"/>
</dbReference>
<dbReference type="Gene3D" id="1.10.10.10">
    <property type="entry name" value="Winged helix-like DNA-binding domain superfamily/Winged helix DNA-binding domain"/>
    <property type="match status" value="1"/>
</dbReference>
<dbReference type="eggNOG" id="COG0745">
    <property type="taxonomic scope" value="Bacteria"/>
</dbReference>
<dbReference type="Proteomes" id="UP000029986">
    <property type="component" value="Chromosome"/>
</dbReference>
<dbReference type="CDD" id="cd00383">
    <property type="entry name" value="trans_reg_C"/>
    <property type="match status" value="1"/>
</dbReference>
<sequence>MKILIVEDDELIQQGLAKALANESYACDCAATAAQAKSLVQVGQYSLIILDLGLPDQDGASLLRQWRRSGVDVPVLILTARDAIEDRVGGLDAGADDYLVKPFALVELQARVRALIRRFQGHSDNLLQVENIILNLSTQQVTFEGQQIELTPKEFALLSRLMMRAGQTVNREILQQDLYSWQDDLSSNTLEVHIHNLRRKLGKERIKTVRSVGYRLESQL</sequence>
<dbReference type="NCBIfam" id="NF007928">
    <property type="entry name" value="PRK10643.1"/>
    <property type="match status" value="1"/>
</dbReference>
<dbReference type="PROSITE" id="PS50110">
    <property type="entry name" value="RESPONSE_REGULATORY"/>
    <property type="match status" value="1"/>
</dbReference>
<name>A0A097QYI4_HAFAL</name>
<evidence type="ECO:0000256" key="2">
    <source>
        <dbReference type="ARBA" id="ARBA00023012"/>
    </source>
</evidence>
<dbReference type="RefSeq" id="WP_025798835.1">
    <property type="nucleotide sequence ID" value="NZ_CP009706.1"/>
</dbReference>
<protein>
    <recommendedName>
        <fullName evidence="6">Transcriptional regulatory protein QseB</fullName>
    </recommendedName>
</protein>
<dbReference type="Pfam" id="PF00072">
    <property type="entry name" value="Response_reg"/>
    <property type="match status" value="1"/>
</dbReference>
<keyword evidence="1 7" id="KW-0597">Phosphoprotein</keyword>
<feature type="modified residue" description="4-aspartylphosphate" evidence="7">
    <location>
        <position position="51"/>
    </location>
</feature>
<dbReference type="SUPFAM" id="SSF52172">
    <property type="entry name" value="CheY-like"/>
    <property type="match status" value="1"/>
</dbReference>
<keyword evidence="5" id="KW-0804">Transcription</keyword>
<dbReference type="GO" id="GO:0032993">
    <property type="term" value="C:protein-DNA complex"/>
    <property type="evidence" value="ECO:0007669"/>
    <property type="project" value="TreeGrafter"/>
</dbReference>
<dbReference type="Gene3D" id="6.10.250.690">
    <property type="match status" value="1"/>
</dbReference>
<evidence type="ECO:0000259" key="9">
    <source>
        <dbReference type="PROSITE" id="PS50110"/>
    </source>
</evidence>
<feature type="domain" description="Response regulatory" evidence="9">
    <location>
        <begin position="2"/>
        <end position="116"/>
    </location>
</feature>
<dbReference type="SMART" id="SM00448">
    <property type="entry name" value="REC"/>
    <property type="match status" value="1"/>
</dbReference>
<evidence type="ECO:0000256" key="4">
    <source>
        <dbReference type="ARBA" id="ARBA00023125"/>
    </source>
</evidence>
<dbReference type="InterPro" id="IPR001867">
    <property type="entry name" value="OmpR/PhoB-type_DNA-bd"/>
</dbReference>
<dbReference type="InterPro" id="IPR036388">
    <property type="entry name" value="WH-like_DNA-bd_sf"/>
</dbReference>
<dbReference type="Pfam" id="PF00486">
    <property type="entry name" value="Trans_reg_C"/>
    <property type="match status" value="1"/>
</dbReference>
<dbReference type="Gene3D" id="3.40.50.2300">
    <property type="match status" value="1"/>
</dbReference>
<evidence type="ECO:0000256" key="3">
    <source>
        <dbReference type="ARBA" id="ARBA00023015"/>
    </source>
</evidence>
<dbReference type="GO" id="GO:0000976">
    <property type="term" value="F:transcription cis-regulatory region binding"/>
    <property type="evidence" value="ECO:0007669"/>
    <property type="project" value="TreeGrafter"/>
</dbReference>
<dbReference type="AlphaFoldDB" id="A0A097QYI4"/>
<dbReference type="CDD" id="cd17624">
    <property type="entry name" value="REC_OmpR_PmrA-like"/>
    <property type="match status" value="1"/>
</dbReference>
<dbReference type="FunFam" id="1.10.10.10:FF:000005">
    <property type="entry name" value="Two-component system response regulator"/>
    <property type="match status" value="1"/>
</dbReference>
<keyword evidence="3" id="KW-0805">Transcription regulation</keyword>
<dbReference type="EMBL" id="CP009706">
    <property type="protein sequence ID" value="AIU71535.1"/>
    <property type="molecule type" value="Genomic_DNA"/>
</dbReference>
<dbReference type="PROSITE" id="PS51755">
    <property type="entry name" value="OMPR_PHOB"/>
    <property type="match status" value="1"/>
</dbReference>
<keyword evidence="12" id="KW-1185">Reference proteome</keyword>
<evidence type="ECO:0000259" key="10">
    <source>
        <dbReference type="PROSITE" id="PS51755"/>
    </source>
</evidence>
<dbReference type="GO" id="GO:0000156">
    <property type="term" value="F:phosphorelay response regulator activity"/>
    <property type="evidence" value="ECO:0007669"/>
    <property type="project" value="TreeGrafter"/>
</dbReference>
<keyword evidence="2" id="KW-0902">Two-component regulatory system</keyword>
<dbReference type="GO" id="GO:0006355">
    <property type="term" value="P:regulation of DNA-templated transcription"/>
    <property type="evidence" value="ECO:0007669"/>
    <property type="project" value="InterPro"/>
</dbReference>
<gene>
    <name evidence="11" type="ORF">AT03_03425</name>
</gene>
<dbReference type="KEGG" id="hav:AT03_03425"/>
<dbReference type="PANTHER" id="PTHR48111">
    <property type="entry name" value="REGULATOR OF RPOS"/>
    <property type="match status" value="1"/>
</dbReference>
<dbReference type="PATRIC" id="fig|1453496.5.peg.679"/>
<dbReference type="SMART" id="SM00862">
    <property type="entry name" value="Trans_reg_C"/>
    <property type="match status" value="1"/>
</dbReference>
<feature type="domain" description="OmpR/PhoB-type" evidence="10">
    <location>
        <begin position="124"/>
        <end position="218"/>
    </location>
</feature>
<keyword evidence="4 8" id="KW-0238">DNA-binding</keyword>
<evidence type="ECO:0000256" key="8">
    <source>
        <dbReference type="PROSITE-ProRule" id="PRU01091"/>
    </source>
</evidence>
<proteinExistence type="predicted"/>
<dbReference type="InterPro" id="IPR001789">
    <property type="entry name" value="Sig_transdc_resp-reg_receiver"/>
</dbReference>
<evidence type="ECO:0000256" key="5">
    <source>
        <dbReference type="ARBA" id="ARBA00023163"/>
    </source>
</evidence>